<sequence>MDESELLPHLFRTEYRKLVSVLCYLFGIEHIEIAEDIVSDTFLSATELWSLNQIPENPTGWLYTVAKNKTKNYLKRNALFEQKLSADIKYNTPKGEEIDLDLSTKNIADSQLAMIFTVCNPHISSESQISLALNLLCGFGIQEIADAFLTNKDVIYKRVNRAKSALKEARIKIEQPTISEINNRLETVLTTLYLLFSEGYFSTAQNVLLRKDLCAEAMRLTYLLIENEATNKPAVNALFALMSFHASRFDARTDEQGEIILYQDQDETRWNQELIEQGTYYLNQASTGDQLTKYHLEAGIAYWHTHKEDSPEKWESILQLYNQLLMLEYSPLAALNRTFALAKANGKEEAIREAEKLKLIDNHYYYSLLGYLYTDLDNAKAVRHFEKALSLTSSHAVKIALAKNIDRLMSPANPQTQLAHVLLPRH</sequence>
<dbReference type="PANTHER" id="PTHR47756:SF2">
    <property type="entry name" value="BLL6612 PROTEIN"/>
    <property type="match status" value="1"/>
</dbReference>
<accession>A0A7K1SK60</accession>
<dbReference type="Proteomes" id="UP000436006">
    <property type="component" value="Unassembled WGS sequence"/>
</dbReference>
<organism evidence="3 4">
    <name type="scientific">Spirosoma arboris</name>
    <dbReference type="NCBI Taxonomy" id="2682092"/>
    <lineage>
        <taxon>Bacteria</taxon>
        <taxon>Pseudomonadati</taxon>
        <taxon>Bacteroidota</taxon>
        <taxon>Cytophagia</taxon>
        <taxon>Cytophagales</taxon>
        <taxon>Cytophagaceae</taxon>
        <taxon>Spirosoma</taxon>
    </lineage>
</organism>
<proteinExistence type="predicted"/>
<name>A0A7K1SK60_9BACT</name>
<dbReference type="SUPFAM" id="SSF88946">
    <property type="entry name" value="Sigma2 domain of RNA polymerase sigma factors"/>
    <property type="match status" value="1"/>
</dbReference>
<dbReference type="AlphaFoldDB" id="A0A7K1SK60"/>
<evidence type="ECO:0000259" key="1">
    <source>
        <dbReference type="Pfam" id="PF04542"/>
    </source>
</evidence>
<feature type="domain" description="DUF6596" evidence="2">
    <location>
        <begin position="184"/>
        <end position="285"/>
    </location>
</feature>
<dbReference type="InterPro" id="IPR013325">
    <property type="entry name" value="RNA_pol_sigma_r2"/>
</dbReference>
<feature type="domain" description="RNA polymerase sigma-70 region 2" evidence="1">
    <location>
        <begin position="10"/>
        <end position="78"/>
    </location>
</feature>
<dbReference type="Pfam" id="PF04542">
    <property type="entry name" value="Sigma70_r2"/>
    <property type="match status" value="1"/>
</dbReference>
<evidence type="ECO:0000259" key="2">
    <source>
        <dbReference type="Pfam" id="PF20239"/>
    </source>
</evidence>
<dbReference type="InterPro" id="IPR007627">
    <property type="entry name" value="RNA_pol_sigma70_r2"/>
</dbReference>
<dbReference type="InterPro" id="IPR046531">
    <property type="entry name" value="DUF6596"/>
</dbReference>
<dbReference type="RefSeq" id="WP_157588940.1">
    <property type="nucleotide sequence ID" value="NZ_WPIN01000014.1"/>
</dbReference>
<dbReference type="Pfam" id="PF20239">
    <property type="entry name" value="DUF6596"/>
    <property type="match status" value="1"/>
</dbReference>
<gene>
    <name evidence="3" type="ORF">GO755_29140</name>
</gene>
<dbReference type="PANTHER" id="PTHR47756">
    <property type="entry name" value="BLL6612 PROTEIN-RELATED"/>
    <property type="match status" value="1"/>
</dbReference>
<keyword evidence="4" id="KW-1185">Reference proteome</keyword>
<comment type="caution">
    <text evidence="3">The sequence shown here is derived from an EMBL/GenBank/DDBJ whole genome shotgun (WGS) entry which is preliminary data.</text>
</comment>
<dbReference type="Gene3D" id="1.10.1740.10">
    <property type="match status" value="1"/>
</dbReference>
<dbReference type="EMBL" id="WPIN01000014">
    <property type="protein sequence ID" value="MVM34134.1"/>
    <property type="molecule type" value="Genomic_DNA"/>
</dbReference>
<reference evidence="3 4" key="1">
    <citation type="submission" date="2019-12" db="EMBL/GenBank/DDBJ databases">
        <title>Spirosoma sp. HMF4905 genome sequencing and assembly.</title>
        <authorList>
            <person name="Kang H."/>
            <person name="Cha I."/>
            <person name="Kim H."/>
            <person name="Joh K."/>
        </authorList>
    </citation>
    <scope>NUCLEOTIDE SEQUENCE [LARGE SCALE GENOMIC DNA]</scope>
    <source>
        <strain evidence="3 4">HMF4905</strain>
    </source>
</reference>
<evidence type="ECO:0000313" key="3">
    <source>
        <dbReference type="EMBL" id="MVM34134.1"/>
    </source>
</evidence>
<dbReference type="GO" id="GO:0003700">
    <property type="term" value="F:DNA-binding transcription factor activity"/>
    <property type="evidence" value="ECO:0007669"/>
    <property type="project" value="InterPro"/>
</dbReference>
<evidence type="ECO:0000313" key="4">
    <source>
        <dbReference type="Proteomes" id="UP000436006"/>
    </source>
</evidence>
<dbReference type="SUPFAM" id="SSF81901">
    <property type="entry name" value="HCP-like"/>
    <property type="match status" value="1"/>
</dbReference>
<protein>
    <submittedName>
        <fullName evidence="3">RNA polymerase subunit sigma</fullName>
    </submittedName>
</protein>
<dbReference type="GO" id="GO:0006352">
    <property type="term" value="P:DNA-templated transcription initiation"/>
    <property type="evidence" value="ECO:0007669"/>
    <property type="project" value="InterPro"/>
</dbReference>